<dbReference type="Pfam" id="PF02665">
    <property type="entry name" value="Nitrate_red_gam"/>
    <property type="match status" value="1"/>
</dbReference>
<evidence type="ECO:0000256" key="5">
    <source>
        <dbReference type="ARBA" id="ARBA00023002"/>
    </source>
</evidence>
<evidence type="ECO:0000256" key="1">
    <source>
        <dbReference type="ARBA" id="ARBA00004651"/>
    </source>
</evidence>
<keyword evidence="5" id="KW-0560">Oxidoreductase</keyword>
<name>A0A382DGQ5_9ZZZZ</name>
<evidence type="ECO:0000259" key="8">
    <source>
        <dbReference type="Pfam" id="PF02665"/>
    </source>
</evidence>
<protein>
    <recommendedName>
        <fullName evidence="8">NarG-like domain-containing protein</fullName>
    </recommendedName>
</protein>
<keyword evidence="2" id="KW-1003">Cell membrane</keyword>
<evidence type="ECO:0000256" key="3">
    <source>
        <dbReference type="ARBA" id="ARBA00022692"/>
    </source>
</evidence>
<accession>A0A382DGQ5</accession>
<organism evidence="9">
    <name type="scientific">marine metagenome</name>
    <dbReference type="NCBI Taxonomy" id="408172"/>
    <lineage>
        <taxon>unclassified sequences</taxon>
        <taxon>metagenomes</taxon>
        <taxon>ecological metagenomes</taxon>
    </lineage>
</organism>
<dbReference type="GO" id="GO:0016491">
    <property type="term" value="F:oxidoreductase activity"/>
    <property type="evidence" value="ECO:0007669"/>
    <property type="project" value="UniProtKB-KW"/>
</dbReference>
<keyword evidence="4 7" id="KW-1133">Transmembrane helix</keyword>
<proteinExistence type="predicted"/>
<dbReference type="Gene3D" id="1.20.950.20">
    <property type="entry name" value="Transmembrane di-heme cytochromes, Chain C"/>
    <property type="match status" value="1"/>
</dbReference>
<feature type="domain" description="NarG-like" evidence="8">
    <location>
        <begin position="76"/>
        <end position="212"/>
    </location>
</feature>
<feature type="transmembrane region" description="Helical" evidence="7">
    <location>
        <begin position="71"/>
        <end position="91"/>
    </location>
</feature>
<feature type="transmembrane region" description="Helical" evidence="7">
    <location>
        <begin position="142"/>
        <end position="164"/>
    </location>
</feature>
<evidence type="ECO:0000256" key="4">
    <source>
        <dbReference type="ARBA" id="ARBA00022989"/>
    </source>
</evidence>
<dbReference type="AlphaFoldDB" id="A0A382DGQ5"/>
<sequence length="257" mass="29442">MSLTSIIFTLFCYLSLLLFVIGLSYKIIQYWQTPAPLKIPIAPAPLTRTGVLVRMAAEVFLFKSLFRASKWTWFFGWIFHWALVLLFIRHLGYFWPGDTPEVLLKTEPFKYASFPLIIGLTGLLGRRIFVDRVRYISAPSDYLMLILLIAIGASGMLMTFALYYPDMGLVYSFAEGLVTLNWSELPSELIFLAHIFLAFTLIAIFPISKLLHGPGVFFSPTLNQVDNARKRRHISSWAKKKETDKEVSIEQNSEKDE</sequence>
<reference evidence="9" key="1">
    <citation type="submission" date="2018-05" db="EMBL/GenBank/DDBJ databases">
        <authorList>
            <person name="Lanie J.A."/>
            <person name="Ng W.-L."/>
            <person name="Kazmierczak K.M."/>
            <person name="Andrzejewski T.M."/>
            <person name="Davidsen T.M."/>
            <person name="Wayne K.J."/>
            <person name="Tettelin H."/>
            <person name="Glass J.I."/>
            <person name="Rusch D."/>
            <person name="Podicherti R."/>
            <person name="Tsui H.-C.T."/>
            <person name="Winkler M.E."/>
        </authorList>
    </citation>
    <scope>NUCLEOTIDE SEQUENCE</scope>
</reference>
<dbReference type="GO" id="GO:0005886">
    <property type="term" value="C:plasma membrane"/>
    <property type="evidence" value="ECO:0007669"/>
    <property type="project" value="UniProtKB-SubCell"/>
</dbReference>
<comment type="subcellular location">
    <subcellularLocation>
        <location evidence="1">Cell membrane</location>
        <topology evidence="1">Multi-pass membrane protein</topology>
    </subcellularLocation>
</comment>
<dbReference type="EMBL" id="UINC01039194">
    <property type="protein sequence ID" value="SVB37319.1"/>
    <property type="molecule type" value="Genomic_DNA"/>
</dbReference>
<feature type="transmembrane region" description="Helical" evidence="7">
    <location>
        <begin position="189"/>
        <end position="207"/>
    </location>
</feature>
<evidence type="ECO:0000256" key="2">
    <source>
        <dbReference type="ARBA" id="ARBA00022475"/>
    </source>
</evidence>
<keyword evidence="6 7" id="KW-0472">Membrane</keyword>
<feature type="transmembrane region" description="Helical" evidence="7">
    <location>
        <begin position="111"/>
        <end position="130"/>
    </location>
</feature>
<evidence type="ECO:0000256" key="7">
    <source>
        <dbReference type="SAM" id="Phobius"/>
    </source>
</evidence>
<dbReference type="InterPro" id="IPR036197">
    <property type="entry name" value="NarG-like_sf"/>
</dbReference>
<gene>
    <name evidence="9" type="ORF">METZ01_LOCUS190173</name>
</gene>
<feature type="transmembrane region" description="Helical" evidence="7">
    <location>
        <begin position="6"/>
        <end position="28"/>
    </location>
</feature>
<dbReference type="InterPro" id="IPR023234">
    <property type="entry name" value="NarG-like_domain"/>
</dbReference>
<keyword evidence="3 7" id="KW-0812">Transmembrane</keyword>
<evidence type="ECO:0000256" key="6">
    <source>
        <dbReference type="ARBA" id="ARBA00023136"/>
    </source>
</evidence>
<dbReference type="SUPFAM" id="SSF103501">
    <property type="entry name" value="Respiratory nitrate reductase 1 gamma chain"/>
    <property type="match status" value="1"/>
</dbReference>
<evidence type="ECO:0000313" key="9">
    <source>
        <dbReference type="EMBL" id="SVB37319.1"/>
    </source>
</evidence>